<evidence type="ECO:0000313" key="3">
    <source>
        <dbReference type="EMBL" id="VWC28796.1"/>
    </source>
</evidence>
<dbReference type="AlphaFoldDB" id="A0A6P2M3C0"/>
<evidence type="ECO:0000259" key="2">
    <source>
        <dbReference type="Pfam" id="PF08929"/>
    </source>
</evidence>
<dbReference type="Proteomes" id="UP000494174">
    <property type="component" value="Unassembled WGS sequence"/>
</dbReference>
<organism evidence="3 4">
    <name type="scientific">Burkholderia lata (strain ATCC 17760 / DSM 23089 / LMG 22485 / NCIMB 9086 / R18194 / 383)</name>
    <dbReference type="NCBI Taxonomy" id="482957"/>
    <lineage>
        <taxon>Bacteria</taxon>
        <taxon>Pseudomonadati</taxon>
        <taxon>Pseudomonadota</taxon>
        <taxon>Betaproteobacteria</taxon>
        <taxon>Burkholderiales</taxon>
        <taxon>Burkholderiaceae</taxon>
        <taxon>Burkholderia</taxon>
        <taxon>Burkholderia cepacia complex</taxon>
    </lineage>
</organism>
<sequence>MTRDSLAPRSYWDKWIEYSHNRIADMQARCKEPPGNPGYRPQYVFELALNHLELILNRYSRGDAVSVLSQHLPGLLDAWEESVKLGESVFTDEQKALRRSWARNLDFYIISFWLVGLALTLEIPDGQWRRLIALIGNEGEDALLDRVIASRDHGRKIGTELRHPKPYRRLLDAVDAPAAGQAKQLRLFVENWYRELDRPPKKGGVPAIYDKPYWYGFDEYIEGGAYFGFWCVEAAAAVKAFNLDDSQCAGLNHYPWDLVHPEQSNANHDHSQSDFSVAAPSTLPKRGLLKRLFGK</sequence>
<evidence type="ECO:0000259" key="1">
    <source>
        <dbReference type="Pfam" id="PF08928"/>
    </source>
</evidence>
<dbReference type="InterPro" id="IPR015024">
    <property type="entry name" value="PoNi_N"/>
</dbReference>
<dbReference type="Pfam" id="PF08928">
    <property type="entry name" value="PoNi_N"/>
    <property type="match status" value="1"/>
</dbReference>
<feature type="domain" description="PoNi C-terminal" evidence="2">
    <location>
        <begin position="140"/>
        <end position="258"/>
    </location>
</feature>
<dbReference type="EMBL" id="CABVPU010000033">
    <property type="protein sequence ID" value="VWC28796.1"/>
    <property type="molecule type" value="Genomic_DNA"/>
</dbReference>
<feature type="domain" description="PoNi N-terminal" evidence="1">
    <location>
        <begin position="3"/>
        <end position="132"/>
    </location>
</feature>
<dbReference type="Gene3D" id="1.10.3920.10">
    <property type="entry name" value="PA2201 C-terminal domain-like"/>
    <property type="match status" value="1"/>
</dbReference>
<evidence type="ECO:0008006" key="5">
    <source>
        <dbReference type="Google" id="ProtNLM"/>
    </source>
</evidence>
<dbReference type="InterPro" id="IPR028983">
    <property type="entry name" value="PA2201-like_C"/>
</dbReference>
<dbReference type="SUPFAM" id="SSF140731">
    <property type="entry name" value="PA2201 C-terminal domain-like"/>
    <property type="match status" value="1"/>
</dbReference>
<gene>
    <name evidence="3" type="ORF">BLA15945_06321</name>
</gene>
<evidence type="ECO:0000313" key="4">
    <source>
        <dbReference type="Proteomes" id="UP000494174"/>
    </source>
</evidence>
<protein>
    <recommendedName>
        <fullName evidence="5">DUF1911 domain-containing protein</fullName>
    </recommendedName>
</protein>
<reference evidence="3 4" key="1">
    <citation type="submission" date="2019-09" db="EMBL/GenBank/DDBJ databases">
        <authorList>
            <person name="Depoorter E."/>
        </authorList>
    </citation>
    <scope>NUCLEOTIDE SEQUENCE [LARGE SCALE GENOMIC DNA]</scope>
    <source>
        <strain evidence="3">R-15945</strain>
    </source>
</reference>
<dbReference type="InterPro" id="IPR015025">
    <property type="entry name" value="PoNi_C"/>
</dbReference>
<accession>A0A6P2M3C0</accession>
<dbReference type="Pfam" id="PF08929">
    <property type="entry name" value="PoNi_C"/>
    <property type="match status" value="1"/>
</dbReference>
<dbReference type="RefSeq" id="WP_174972674.1">
    <property type="nucleotide sequence ID" value="NZ_CABVPS010000013.1"/>
</dbReference>
<proteinExistence type="predicted"/>
<name>A0A6P2M3C0_BURL3</name>